<dbReference type="EMBL" id="LTDL01000014">
    <property type="protein sequence ID" value="OAG31872.1"/>
    <property type="molecule type" value="Genomic_DNA"/>
</dbReference>
<dbReference type="PANTHER" id="PTHR10763">
    <property type="entry name" value="CELL DIVISION CONTROL PROTEIN 6-RELATED"/>
    <property type="match status" value="1"/>
</dbReference>
<protein>
    <recommendedName>
        <fullName evidence="6">Origin recognition complex subunit 1</fullName>
    </recommendedName>
</protein>
<dbReference type="GO" id="GO:0003688">
    <property type="term" value="F:DNA replication origin binding"/>
    <property type="evidence" value="ECO:0007669"/>
    <property type="project" value="TreeGrafter"/>
</dbReference>
<evidence type="ECO:0000256" key="3">
    <source>
        <dbReference type="ARBA" id="ARBA00022705"/>
    </source>
</evidence>
<keyword evidence="4 6" id="KW-0238">DNA-binding</keyword>
<dbReference type="InterPro" id="IPR050311">
    <property type="entry name" value="ORC1/CDC6"/>
</dbReference>
<organism evidence="8 9">
    <name type="scientific">Nematocida displodere</name>
    <dbReference type="NCBI Taxonomy" id="1805483"/>
    <lineage>
        <taxon>Eukaryota</taxon>
        <taxon>Fungi</taxon>
        <taxon>Fungi incertae sedis</taxon>
        <taxon>Microsporidia</taxon>
        <taxon>Nematocida</taxon>
    </lineage>
</organism>
<evidence type="ECO:0000256" key="6">
    <source>
        <dbReference type="RuleBase" id="RU365058"/>
    </source>
</evidence>
<dbReference type="PANTHER" id="PTHR10763:SF23">
    <property type="entry name" value="ORIGIN RECOGNITION COMPLEX SUBUNIT 1"/>
    <property type="match status" value="1"/>
</dbReference>
<keyword evidence="9" id="KW-1185">Reference proteome</keyword>
<feature type="domain" description="AAA+ ATPase" evidence="7">
    <location>
        <begin position="27"/>
        <end position="165"/>
    </location>
</feature>
<keyword evidence="6" id="KW-0547">Nucleotide-binding</keyword>
<gene>
    <name evidence="8" type="ORF">NEDG_00347</name>
</gene>
<comment type="function">
    <text evidence="6">Component of the origin recognition complex (ORC) that binds origins of replication. DNA-binding is ATP-dependent, however specific DNA sequences that define origins of replication have not been identified so far. ORC is required to assemble the pre-replication complex necessary to initiate DNA replication.</text>
</comment>
<dbReference type="GO" id="GO:0016887">
    <property type="term" value="F:ATP hydrolysis activity"/>
    <property type="evidence" value="ECO:0007669"/>
    <property type="project" value="InterPro"/>
</dbReference>
<dbReference type="RefSeq" id="XP_067545473.1">
    <property type="nucleotide sequence ID" value="XM_067687765.1"/>
</dbReference>
<dbReference type="AlphaFoldDB" id="A0A177EL98"/>
<dbReference type="Gene3D" id="1.10.8.60">
    <property type="match status" value="1"/>
</dbReference>
<comment type="subunit">
    <text evidence="6">ORC is composed of six subunits.</text>
</comment>
<keyword evidence="3 6" id="KW-0235">DNA replication</keyword>
<dbReference type="VEuPathDB" id="MicrosporidiaDB:NEDG_00347"/>
<dbReference type="Pfam" id="PF00004">
    <property type="entry name" value="AAA"/>
    <property type="match status" value="1"/>
</dbReference>
<keyword evidence="5 6" id="KW-0539">Nucleus</keyword>
<evidence type="ECO:0000256" key="5">
    <source>
        <dbReference type="ARBA" id="ARBA00023242"/>
    </source>
</evidence>
<proteinExistence type="inferred from homology"/>
<name>A0A177EL98_9MICR</name>
<evidence type="ECO:0000256" key="1">
    <source>
        <dbReference type="ARBA" id="ARBA00004123"/>
    </source>
</evidence>
<dbReference type="SUPFAM" id="SSF52540">
    <property type="entry name" value="P-loop containing nucleoside triphosphate hydrolases"/>
    <property type="match status" value="1"/>
</dbReference>
<evidence type="ECO:0000259" key="7">
    <source>
        <dbReference type="SMART" id="SM00382"/>
    </source>
</evidence>
<evidence type="ECO:0000313" key="8">
    <source>
        <dbReference type="EMBL" id="OAG31872.1"/>
    </source>
</evidence>
<comment type="subcellular location">
    <subcellularLocation>
        <location evidence="1 6">Nucleus</location>
    </subcellularLocation>
</comment>
<dbReference type="GO" id="GO:0005524">
    <property type="term" value="F:ATP binding"/>
    <property type="evidence" value="ECO:0007669"/>
    <property type="project" value="UniProtKB-KW"/>
</dbReference>
<dbReference type="CDD" id="cd00009">
    <property type="entry name" value="AAA"/>
    <property type="match status" value="1"/>
</dbReference>
<dbReference type="GO" id="GO:0005664">
    <property type="term" value="C:nuclear origin of replication recognition complex"/>
    <property type="evidence" value="ECO:0007669"/>
    <property type="project" value="TreeGrafter"/>
</dbReference>
<accession>A0A177EL98</accession>
<evidence type="ECO:0000313" key="9">
    <source>
        <dbReference type="Proteomes" id="UP000185944"/>
    </source>
</evidence>
<dbReference type="Gene3D" id="3.40.50.300">
    <property type="entry name" value="P-loop containing nucleotide triphosphate hydrolases"/>
    <property type="match status" value="1"/>
</dbReference>
<dbReference type="GeneID" id="93646697"/>
<dbReference type="GO" id="GO:0006270">
    <property type="term" value="P:DNA replication initiation"/>
    <property type="evidence" value="ECO:0007669"/>
    <property type="project" value="TreeGrafter"/>
</dbReference>
<comment type="similarity">
    <text evidence="2 6">Belongs to the ORC1 family.</text>
</comment>
<dbReference type="InterPro" id="IPR027417">
    <property type="entry name" value="P-loop_NTPase"/>
</dbReference>
<dbReference type="Proteomes" id="UP000185944">
    <property type="component" value="Unassembled WGS sequence"/>
</dbReference>
<reference evidence="8 9" key="1">
    <citation type="submission" date="2016-02" db="EMBL/GenBank/DDBJ databases">
        <title>Discovery of a natural microsporidian pathogen with a broad tissue tropism in Caenorhabditis elegans.</title>
        <authorList>
            <person name="Luallen R.J."/>
            <person name="Reinke A.W."/>
            <person name="Tong L."/>
            <person name="Botts M.R."/>
            <person name="Felix M.-A."/>
            <person name="Troemel E.R."/>
        </authorList>
    </citation>
    <scope>NUCLEOTIDE SEQUENCE [LARGE SCALE GENOMIC DNA]</scope>
    <source>
        <strain evidence="8 9">JUm2807</strain>
    </source>
</reference>
<evidence type="ECO:0000256" key="4">
    <source>
        <dbReference type="ARBA" id="ARBA00023125"/>
    </source>
</evidence>
<dbReference type="OrthoDB" id="1926878at2759"/>
<evidence type="ECO:0000256" key="2">
    <source>
        <dbReference type="ARBA" id="ARBA00008398"/>
    </source>
</evidence>
<dbReference type="STRING" id="1805483.A0A177EL98"/>
<dbReference type="SMART" id="SM00382">
    <property type="entry name" value="AAA"/>
    <property type="match status" value="1"/>
</dbReference>
<comment type="caution">
    <text evidence="8">The sequence shown here is derived from an EMBL/GenBank/DDBJ whole genome shotgun (WGS) entry which is preliminary data.</text>
</comment>
<dbReference type="InterPro" id="IPR003959">
    <property type="entry name" value="ATPase_AAA_core"/>
</dbReference>
<dbReference type="InterPro" id="IPR003593">
    <property type="entry name" value="AAA+_ATPase"/>
</dbReference>
<dbReference type="GO" id="GO:0033314">
    <property type="term" value="P:mitotic DNA replication checkpoint signaling"/>
    <property type="evidence" value="ECO:0007669"/>
    <property type="project" value="TreeGrafter"/>
</dbReference>
<sequence length="344" mass="38925">MRAVPLGREEESATIYNHLKKAIETKEYGLMYVSGMPGCGKTYTCAKILEIVAENYPKIHVASLNCGSLILPSDIFLEMHRTVEPSNYSSPRILEEVLKKESYSIFLVDEIDMLISKNQNILYGLLEIPSATKNVYIIAISNTYNLPDRRLTQKVRSRLGWNRVNFPIYKKAHLVGILRERGASKEFTPEAIDFCAGKVSALNGDVRKAFQIQKYAIDHTNRHNIARIDLAEVDSAMKYVFHSMQSSFIRALSEYQKIILLITSQKGHSYPCTLFNDFKTSLSARSLPPISFKDFQGLVSQMTELGALKGRINSLAVETRYIPDELDLILAEEESEDLEIMQLG</sequence>
<keyword evidence="6" id="KW-0067">ATP-binding</keyword>